<dbReference type="EMBL" id="JAIWYP010000006">
    <property type="protein sequence ID" value="KAH3805068.1"/>
    <property type="molecule type" value="Genomic_DNA"/>
</dbReference>
<evidence type="ECO:0000313" key="2">
    <source>
        <dbReference type="Proteomes" id="UP000828390"/>
    </source>
</evidence>
<accession>A0A9D4JDX5</accession>
<protein>
    <submittedName>
        <fullName evidence="1">Uncharacterized protein</fullName>
    </submittedName>
</protein>
<reference evidence="1" key="2">
    <citation type="submission" date="2020-11" db="EMBL/GenBank/DDBJ databases">
        <authorList>
            <person name="McCartney M.A."/>
            <person name="Auch B."/>
            <person name="Kono T."/>
            <person name="Mallez S."/>
            <person name="Becker A."/>
            <person name="Gohl D.M."/>
            <person name="Silverstein K.A.T."/>
            <person name="Koren S."/>
            <person name="Bechman K.B."/>
            <person name="Herman A."/>
            <person name="Abrahante J.E."/>
            <person name="Garbe J."/>
        </authorList>
    </citation>
    <scope>NUCLEOTIDE SEQUENCE</scope>
    <source>
        <strain evidence="1">Duluth1</strain>
        <tissue evidence="1">Whole animal</tissue>
    </source>
</reference>
<dbReference type="Proteomes" id="UP000828390">
    <property type="component" value="Unassembled WGS sequence"/>
</dbReference>
<dbReference type="AlphaFoldDB" id="A0A9D4JDX5"/>
<keyword evidence="2" id="KW-1185">Reference proteome</keyword>
<sequence length="52" mass="6365">MLNRIKDTVENTRLHVLYNTYLRKILKIRWPDKFSNDKLDKEQSSYPLKKTL</sequence>
<proteinExistence type="predicted"/>
<name>A0A9D4JDX5_DREPO</name>
<evidence type="ECO:0000313" key="1">
    <source>
        <dbReference type="EMBL" id="KAH3805068.1"/>
    </source>
</evidence>
<reference evidence="1" key="1">
    <citation type="journal article" date="2019" name="bioRxiv">
        <title>The Genome of the Zebra Mussel, Dreissena polymorpha: A Resource for Invasive Species Research.</title>
        <authorList>
            <person name="McCartney M.A."/>
            <person name="Auch B."/>
            <person name="Kono T."/>
            <person name="Mallez S."/>
            <person name="Zhang Y."/>
            <person name="Obille A."/>
            <person name="Becker A."/>
            <person name="Abrahante J.E."/>
            <person name="Garbe J."/>
            <person name="Badalamenti J.P."/>
            <person name="Herman A."/>
            <person name="Mangelson H."/>
            <person name="Liachko I."/>
            <person name="Sullivan S."/>
            <person name="Sone E.D."/>
            <person name="Koren S."/>
            <person name="Silverstein K.A.T."/>
            <person name="Beckman K.B."/>
            <person name="Gohl D.M."/>
        </authorList>
    </citation>
    <scope>NUCLEOTIDE SEQUENCE</scope>
    <source>
        <strain evidence="1">Duluth1</strain>
        <tissue evidence="1">Whole animal</tissue>
    </source>
</reference>
<organism evidence="1 2">
    <name type="scientific">Dreissena polymorpha</name>
    <name type="common">Zebra mussel</name>
    <name type="synonym">Mytilus polymorpha</name>
    <dbReference type="NCBI Taxonomy" id="45954"/>
    <lineage>
        <taxon>Eukaryota</taxon>
        <taxon>Metazoa</taxon>
        <taxon>Spiralia</taxon>
        <taxon>Lophotrochozoa</taxon>
        <taxon>Mollusca</taxon>
        <taxon>Bivalvia</taxon>
        <taxon>Autobranchia</taxon>
        <taxon>Heteroconchia</taxon>
        <taxon>Euheterodonta</taxon>
        <taxon>Imparidentia</taxon>
        <taxon>Neoheterodontei</taxon>
        <taxon>Myida</taxon>
        <taxon>Dreissenoidea</taxon>
        <taxon>Dreissenidae</taxon>
        <taxon>Dreissena</taxon>
    </lineage>
</organism>
<comment type="caution">
    <text evidence="1">The sequence shown here is derived from an EMBL/GenBank/DDBJ whole genome shotgun (WGS) entry which is preliminary data.</text>
</comment>
<gene>
    <name evidence="1" type="ORF">DPMN_133365</name>
</gene>